<accession>A0A4Z2EZ20</accession>
<protein>
    <submittedName>
        <fullName evidence="2">Uncharacterized protein</fullName>
    </submittedName>
</protein>
<feature type="compositionally biased region" description="Basic and acidic residues" evidence="1">
    <location>
        <begin position="62"/>
        <end position="73"/>
    </location>
</feature>
<dbReference type="EMBL" id="SRLO01002016">
    <property type="protein sequence ID" value="TNN34216.1"/>
    <property type="molecule type" value="Genomic_DNA"/>
</dbReference>
<sequence length="291" mass="32875">MRSLRRSSRVCYRLIQDQQNLQEQKLFDLDESLLLHCENALTTEQLLFPELLHLQPVEAGGEHAHRVVADPHRAPPGPEEEPRQLAVAEQRPGAEVPGGRREAAVRSRVAPSASHPHESPSDTSAQGINNSHKGVNVFAYSTLSATRCVKRPALSVEKMFPDRFLTDRQTFIHPENKIHIKRCIQGNLGGTLASNQRAANSPPASRPGRMPRTIRLQSRHSLWSYVEIARMRQNVNLQCCRLRGLRVFINLREGLGVFTQHRLGRRPTPCSESLHSVLWPRLLEPEDHVTL</sequence>
<keyword evidence="3" id="KW-1185">Reference proteome</keyword>
<reference evidence="2 3" key="1">
    <citation type="submission" date="2019-03" db="EMBL/GenBank/DDBJ databases">
        <title>First draft genome of Liparis tanakae, snailfish: a comprehensive survey of snailfish specific genes.</title>
        <authorList>
            <person name="Kim W."/>
            <person name="Song I."/>
            <person name="Jeong J.-H."/>
            <person name="Kim D."/>
            <person name="Kim S."/>
            <person name="Ryu S."/>
            <person name="Song J.Y."/>
            <person name="Lee S.K."/>
        </authorList>
    </citation>
    <scope>NUCLEOTIDE SEQUENCE [LARGE SCALE GENOMIC DNA]</scope>
    <source>
        <tissue evidence="2">Muscle</tissue>
    </source>
</reference>
<proteinExistence type="predicted"/>
<dbReference type="Proteomes" id="UP000314294">
    <property type="component" value="Unassembled WGS sequence"/>
</dbReference>
<evidence type="ECO:0000313" key="3">
    <source>
        <dbReference type="Proteomes" id="UP000314294"/>
    </source>
</evidence>
<evidence type="ECO:0000313" key="2">
    <source>
        <dbReference type="EMBL" id="TNN34216.1"/>
    </source>
</evidence>
<gene>
    <name evidence="2" type="ORF">EYF80_055619</name>
</gene>
<name>A0A4Z2EZ20_9TELE</name>
<organism evidence="2 3">
    <name type="scientific">Liparis tanakae</name>
    <name type="common">Tanaka's snailfish</name>
    <dbReference type="NCBI Taxonomy" id="230148"/>
    <lineage>
        <taxon>Eukaryota</taxon>
        <taxon>Metazoa</taxon>
        <taxon>Chordata</taxon>
        <taxon>Craniata</taxon>
        <taxon>Vertebrata</taxon>
        <taxon>Euteleostomi</taxon>
        <taxon>Actinopterygii</taxon>
        <taxon>Neopterygii</taxon>
        <taxon>Teleostei</taxon>
        <taxon>Neoteleostei</taxon>
        <taxon>Acanthomorphata</taxon>
        <taxon>Eupercaria</taxon>
        <taxon>Perciformes</taxon>
        <taxon>Cottioidei</taxon>
        <taxon>Cottales</taxon>
        <taxon>Liparidae</taxon>
        <taxon>Liparis</taxon>
    </lineage>
</organism>
<comment type="caution">
    <text evidence="2">The sequence shown here is derived from an EMBL/GenBank/DDBJ whole genome shotgun (WGS) entry which is preliminary data.</text>
</comment>
<feature type="region of interest" description="Disordered" evidence="1">
    <location>
        <begin position="62"/>
        <end position="130"/>
    </location>
</feature>
<dbReference type="AlphaFoldDB" id="A0A4Z2EZ20"/>
<evidence type="ECO:0000256" key="1">
    <source>
        <dbReference type="SAM" id="MobiDB-lite"/>
    </source>
</evidence>